<gene>
    <name evidence="2" type="ORF">ACFQ1G_01210</name>
</gene>
<keyword evidence="1" id="KW-0732">Signal</keyword>
<evidence type="ECO:0000313" key="3">
    <source>
        <dbReference type="Proteomes" id="UP001597100"/>
    </source>
</evidence>
<evidence type="ECO:0000313" key="2">
    <source>
        <dbReference type="EMBL" id="MFD0975396.1"/>
    </source>
</evidence>
<name>A0ABW3IBN9_9FLAO</name>
<sequence>MKKILAIVILFSFCACAPQSDISNPNGLFNSNEEADLNMIVAEFDKTLMTEFGTKSKAQAYADFSDVVLQKGGVPNFQGLQKLSTNLFTLSVFNEIWINTRNNNQEDRKETINLNAKGKYFSYLESIGENSELIKKYKENFEIVNDIQPSVIAGVSRNVETLDLKDPDHRLFLAIHYLTLINR</sequence>
<proteinExistence type="predicted"/>
<dbReference type="Proteomes" id="UP001597100">
    <property type="component" value="Unassembled WGS sequence"/>
</dbReference>
<keyword evidence="3" id="KW-1185">Reference proteome</keyword>
<evidence type="ECO:0008006" key="4">
    <source>
        <dbReference type="Google" id="ProtNLM"/>
    </source>
</evidence>
<comment type="caution">
    <text evidence="2">The sequence shown here is derived from an EMBL/GenBank/DDBJ whole genome shotgun (WGS) entry which is preliminary data.</text>
</comment>
<dbReference type="RefSeq" id="WP_380736414.1">
    <property type="nucleotide sequence ID" value="NZ_JBHTJP010000014.1"/>
</dbReference>
<dbReference type="EMBL" id="JBHTJP010000014">
    <property type="protein sequence ID" value="MFD0975396.1"/>
    <property type="molecule type" value="Genomic_DNA"/>
</dbReference>
<dbReference type="PROSITE" id="PS51257">
    <property type="entry name" value="PROKAR_LIPOPROTEIN"/>
    <property type="match status" value="1"/>
</dbReference>
<accession>A0ABW3IBN9</accession>
<feature type="chain" id="PRO_5045418634" description="Imelysin" evidence="1">
    <location>
        <begin position="18"/>
        <end position="183"/>
    </location>
</feature>
<protein>
    <recommendedName>
        <fullName evidence="4">Imelysin</fullName>
    </recommendedName>
</protein>
<feature type="signal peptide" evidence="1">
    <location>
        <begin position="1"/>
        <end position="17"/>
    </location>
</feature>
<reference evidence="3" key="1">
    <citation type="journal article" date="2019" name="Int. J. Syst. Evol. Microbiol.">
        <title>The Global Catalogue of Microorganisms (GCM) 10K type strain sequencing project: providing services to taxonomists for standard genome sequencing and annotation.</title>
        <authorList>
            <consortium name="The Broad Institute Genomics Platform"/>
            <consortium name="The Broad Institute Genome Sequencing Center for Infectious Disease"/>
            <person name="Wu L."/>
            <person name="Ma J."/>
        </authorList>
    </citation>
    <scope>NUCLEOTIDE SEQUENCE [LARGE SCALE GENOMIC DNA]</scope>
    <source>
        <strain evidence="3">CCUG 60898</strain>
    </source>
</reference>
<evidence type="ECO:0000256" key="1">
    <source>
        <dbReference type="SAM" id="SignalP"/>
    </source>
</evidence>
<organism evidence="2 3">
    <name type="scientific">Salinimicrobium gaetbulicola</name>
    <dbReference type="NCBI Taxonomy" id="999702"/>
    <lineage>
        <taxon>Bacteria</taxon>
        <taxon>Pseudomonadati</taxon>
        <taxon>Bacteroidota</taxon>
        <taxon>Flavobacteriia</taxon>
        <taxon>Flavobacteriales</taxon>
        <taxon>Flavobacteriaceae</taxon>
        <taxon>Salinimicrobium</taxon>
    </lineage>
</organism>